<dbReference type="EMBL" id="CP151919">
    <property type="protein sequence ID" value="XAD56099.1"/>
    <property type="molecule type" value="Genomic_DNA"/>
</dbReference>
<feature type="transmembrane region" description="Helical" evidence="1">
    <location>
        <begin position="80"/>
        <end position="96"/>
    </location>
</feature>
<organism evidence="3 4">
    <name type="scientific">Salinicola lusitanus</name>
    <dbReference type="NCBI Taxonomy" id="1949085"/>
    <lineage>
        <taxon>Bacteria</taxon>
        <taxon>Pseudomonadati</taxon>
        <taxon>Pseudomonadota</taxon>
        <taxon>Gammaproteobacteria</taxon>
        <taxon>Oceanospirillales</taxon>
        <taxon>Halomonadaceae</taxon>
        <taxon>Salinicola</taxon>
    </lineage>
</organism>
<protein>
    <submittedName>
        <fullName evidence="3">Tripartite tricarboxylate transporter TctB family protein</fullName>
    </submittedName>
</protein>
<name>A0ABZ3CY98_9GAMM</name>
<sequence>MTAEASGAAPSTAALGDRIAGAVLAVLAVAAWWHAQTFVSGFRQPVGPDLFPRLVCVPLGVLALYLMCRPGLNQRWPRGVALLRQAGLLVVLGGYAGFLEPWGFLPATLVCSVLLIRLFDAAWRQALVSGLSLTVILYLLFEYALGIPLPAVPGLGV</sequence>
<feature type="domain" description="DUF1468" evidence="2">
    <location>
        <begin position="19"/>
        <end position="150"/>
    </location>
</feature>
<dbReference type="Pfam" id="PF07331">
    <property type="entry name" value="TctB"/>
    <property type="match status" value="1"/>
</dbReference>
<feature type="transmembrane region" description="Helical" evidence="1">
    <location>
        <begin position="50"/>
        <end position="68"/>
    </location>
</feature>
<evidence type="ECO:0000256" key="1">
    <source>
        <dbReference type="SAM" id="Phobius"/>
    </source>
</evidence>
<keyword evidence="1" id="KW-1133">Transmembrane helix</keyword>
<dbReference type="Proteomes" id="UP001453229">
    <property type="component" value="Chromosome"/>
</dbReference>
<evidence type="ECO:0000313" key="3">
    <source>
        <dbReference type="EMBL" id="XAD56099.1"/>
    </source>
</evidence>
<keyword evidence="1" id="KW-0472">Membrane</keyword>
<dbReference type="RefSeq" id="WP_110597510.1">
    <property type="nucleotide sequence ID" value="NZ_CP151919.1"/>
</dbReference>
<feature type="transmembrane region" description="Helical" evidence="1">
    <location>
        <begin position="19"/>
        <end position="35"/>
    </location>
</feature>
<feature type="transmembrane region" description="Helical" evidence="1">
    <location>
        <begin position="102"/>
        <end position="119"/>
    </location>
</feature>
<keyword evidence="4" id="KW-1185">Reference proteome</keyword>
<dbReference type="InterPro" id="IPR009936">
    <property type="entry name" value="DUF1468"/>
</dbReference>
<accession>A0ABZ3CY98</accession>
<proteinExistence type="predicted"/>
<feature type="transmembrane region" description="Helical" evidence="1">
    <location>
        <begin position="126"/>
        <end position="145"/>
    </location>
</feature>
<gene>
    <name evidence="3" type="ORF">AAGT95_08945</name>
</gene>
<evidence type="ECO:0000313" key="4">
    <source>
        <dbReference type="Proteomes" id="UP001453229"/>
    </source>
</evidence>
<evidence type="ECO:0000259" key="2">
    <source>
        <dbReference type="Pfam" id="PF07331"/>
    </source>
</evidence>
<keyword evidence="1" id="KW-0812">Transmembrane</keyword>
<reference evidence="3 4" key="1">
    <citation type="submission" date="2024-04" db="EMBL/GenBank/DDBJ databases">
        <title>Salinicola lusitanus LLJ914,a marine bacterium isolated from the Okinawa Trough.</title>
        <authorList>
            <person name="Li J."/>
        </authorList>
    </citation>
    <scope>NUCLEOTIDE SEQUENCE [LARGE SCALE GENOMIC DNA]</scope>
    <source>
        <strain evidence="3 4">LLJ914</strain>
    </source>
</reference>